<protein>
    <submittedName>
        <fullName evidence="2">Mitochondrial group I intron splicing factor CCM1</fullName>
    </submittedName>
</protein>
<gene>
    <name evidence="2" type="primary">CCM1_2</name>
    <name evidence="2" type="ORF">CM83_90428</name>
</gene>
<organism evidence="2">
    <name type="scientific">Lygus hesperus</name>
    <name type="common">Western plant bug</name>
    <dbReference type="NCBI Taxonomy" id="30085"/>
    <lineage>
        <taxon>Eukaryota</taxon>
        <taxon>Metazoa</taxon>
        <taxon>Ecdysozoa</taxon>
        <taxon>Arthropoda</taxon>
        <taxon>Hexapoda</taxon>
        <taxon>Insecta</taxon>
        <taxon>Pterygota</taxon>
        <taxon>Neoptera</taxon>
        <taxon>Paraneoptera</taxon>
        <taxon>Hemiptera</taxon>
        <taxon>Heteroptera</taxon>
        <taxon>Panheteroptera</taxon>
        <taxon>Cimicomorpha</taxon>
        <taxon>Miridae</taxon>
        <taxon>Mirini</taxon>
        <taxon>Lygus</taxon>
    </lineage>
</organism>
<dbReference type="EMBL" id="GBHO01024735">
    <property type="protein sequence ID" value="JAG18869.1"/>
    <property type="molecule type" value="Transcribed_RNA"/>
</dbReference>
<dbReference type="AlphaFoldDB" id="A0A0A9XFU7"/>
<dbReference type="PANTHER" id="PTHR36587">
    <property type="entry name" value="EXPRESSION SITE-ASSOCIATED GENE 3 (ESAG3)-LIKE PROTEIN"/>
    <property type="match status" value="1"/>
</dbReference>
<proteinExistence type="predicted"/>
<feature type="non-terminal residue" evidence="2">
    <location>
        <position position="1"/>
    </location>
</feature>
<feature type="signal peptide" evidence="1">
    <location>
        <begin position="1"/>
        <end position="16"/>
    </location>
</feature>
<evidence type="ECO:0000256" key="1">
    <source>
        <dbReference type="SAM" id="SignalP"/>
    </source>
</evidence>
<evidence type="ECO:0000313" key="2">
    <source>
        <dbReference type="EMBL" id="JAG18869.1"/>
    </source>
</evidence>
<keyword evidence="1" id="KW-0732">Signal</keyword>
<feature type="chain" id="PRO_5002071620" evidence="1">
    <location>
        <begin position="17"/>
        <end position="170"/>
    </location>
</feature>
<dbReference type="PANTHER" id="PTHR36587:SF2">
    <property type="entry name" value="EXPRESSION SITE-ASSOCIATED GENE 3 (ESAG3)-LIKE PROTEIN"/>
    <property type="match status" value="1"/>
</dbReference>
<accession>A0A0A9XFU7</accession>
<sequence>LSLLLIFVCLYYKVASQTKQTVYDAQGMLSVGPATNEDYYVTRPDARSEKGTVRVMFTIFSTKVDEMLCYSVASAYLSNIPIVVLGYNTKHFTFLSKHTSIMPVIDREKLADEDVLLKLDVDILFSGLDYMPFIDKFIKLSPASLQEMDARAVRSGDAIAPIVFNAEKHG</sequence>
<name>A0A0A9XFU7_LYGHE</name>
<reference evidence="2" key="1">
    <citation type="journal article" date="2014" name="PLoS ONE">
        <title>Transcriptome-Based Identification of ABC Transporters in the Western Tarnished Plant Bug Lygus hesperus.</title>
        <authorList>
            <person name="Hull J.J."/>
            <person name="Chaney K."/>
            <person name="Geib S.M."/>
            <person name="Fabrick J.A."/>
            <person name="Brent C.S."/>
            <person name="Walsh D."/>
            <person name="Lavine L.C."/>
        </authorList>
    </citation>
    <scope>NUCLEOTIDE SEQUENCE</scope>
</reference>
<reference evidence="2" key="2">
    <citation type="submission" date="2014-07" db="EMBL/GenBank/DDBJ databases">
        <authorList>
            <person name="Hull J."/>
        </authorList>
    </citation>
    <scope>NUCLEOTIDE SEQUENCE</scope>
</reference>